<protein>
    <submittedName>
        <fullName evidence="1">Uncharacterized protein</fullName>
    </submittedName>
</protein>
<name>A0AAE3GR50_9CYAN</name>
<dbReference type="EMBL" id="JAMZMM010000049">
    <property type="protein sequence ID" value="MCP2728333.1"/>
    <property type="molecule type" value="Genomic_DNA"/>
</dbReference>
<organism evidence="1 2">
    <name type="scientific">Limnofasciculus baicalensis BBK-W-15</name>
    <dbReference type="NCBI Taxonomy" id="2699891"/>
    <lineage>
        <taxon>Bacteria</taxon>
        <taxon>Bacillati</taxon>
        <taxon>Cyanobacteriota</taxon>
        <taxon>Cyanophyceae</taxon>
        <taxon>Coleofasciculales</taxon>
        <taxon>Coleofasciculaceae</taxon>
        <taxon>Limnofasciculus</taxon>
        <taxon>Limnofasciculus baicalensis</taxon>
    </lineage>
</organism>
<sequence length="158" mass="17952">MNTITITISDERLLKLQAIANQLNLSIEDLVFLGIENLITQPEAYQQKATQYLLNINTELDPEITNKFYTLASQWQSEVEGISSTAQMSQHPAYQEIISMGTKIVPLLLSELKQNPLYWLSALREITGSNPIKPEQRGRVKQMADAWLEWGKNQGYAI</sequence>
<keyword evidence="2" id="KW-1185">Reference proteome</keyword>
<proteinExistence type="predicted"/>
<evidence type="ECO:0000313" key="1">
    <source>
        <dbReference type="EMBL" id="MCP2728333.1"/>
    </source>
</evidence>
<dbReference type="Proteomes" id="UP001204953">
    <property type="component" value="Unassembled WGS sequence"/>
</dbReference>
<evidence type="ECO:0000313" key="2">
    <source>
        <dbReference type="Proteomes" id="UP001204953"/>
    </source>
</evidence>
<accession>A0AAE3GR50</accession>
<comment type="caution">
    <text evidence="1">The sequence shown here is derived from an EMBL/GenBank/DDBJ whole genome shotgun (WGS) entry which is preliminary data.</text>
</comment>
<reference evidence="1" key="1">
    <citation type="submission" date="2022-06" db="EMBL/GenBank/DDBJ databases">
        <title>New cyanobacteria of genus Symplocastrum in benthos of Lake Baikal.</title>
        <authorList>
            <person name="Sorokovikova E."/>
            <person name="Tikhonova I."/>
            <person name="Krasnopeev A."/>
            <person name="Evseev P."/>
            <person name="Gladkikh A."/>
            <person name="Belykh O."/>
        </authorList>
    </citation>
    <scope>NUCLEOTIDE SEQUENCE</scope>
    <source>
        <strain evidence="1">BBK-W-15</strain>
    </source>
</reference>
<dbReference type="AlphaFoldDB" id="A0AAE3GR50"/>
<gene>
    <name evidence="1" type="ORF">NJ959_07575</name>
</gene>
<dbReference type="RefSeq" id="WP_254011129.1">
    <property type="nucleotide sequence ID" value="NZ_JAMZMM010000049.1"/>
</dbReference>